<dbReference type="Pfam" id="PF00534">
    <property type="entry name" value="Glycos_transf_1"/>
    <property type="match status" value="1"/>
</dbReference>
<proteinExistence type="predicted"/>
<evidence type="ECO:0000259" key="2">
    <source>
        <dbReference type="Pfam" id="PF13439"/>
    </source>
</evidence>
<dbReference type="InterPro" id="IPR001296">
    <property type="entry name" value="Glyco_trans_1"/>
</dbReference>
<dbReference type="GO" id="GO:0016757">
    <property type="term" value="F:glycosyltransferase activity"/>
    <property type="evidence" value="ECO:0007669"/>
    <property type="project" value="InterPro"/>
</dbReference>
<protein>
    <submittedName>
        <fullName evidence="3">Glycosyltransferase involved in cell wall biosynthesis</fullName>
    </submittedName>
</protein>
<reference evidence="3 4" key="1">
    <citation type="submission" date="2018-04" db="EMBL/GenBank/DDBJ databases">
        <title>Genomic Encyclopedia of Type Strains, Phase III (KMG-III): the genomes of soil and plant-associated and newly described type strains.</title>
        <authorList>
            <person name="Whitman W."/>
        </authorList>
    </citation>
    <scope>NUCLEOTIDE SEQUENCE [LARGE SCALE GENOMIC DNA]</scope>
    <source>
        <strain evidence="3 4">MA-olki</strain>
    </source>
</reference>
<sequence length="415" mass="44801">MLLGPAWTRLPGVATRRRRRGADHLVTGTNDEPSQAADAPRLRVMHVITHLDMGGAENVALGLIDALRDRVDFSLFAVLRQLPLSKVGQDMAERLARWHVPFRFGTERGFKSGGVVFAARSLAHAVAEQRPDLIHVHTEIPELTLAVAGLISRRVRRTPLLRTVHNSELWIAWGGIGRWVTQRLAKADAVAVSRNAANADAAIVTRGRRPLADVIYNGVSPPVASPIGREEGPVRLLFAGRLVHQKGADLLPAILRQAHARTTRRDVVVTIAGSGAMRDSVAQGLEEGLAGWDVRMTAPIERLSERLQEYDAVLLPSRFEGFALLPLEVLMAGIALVTTDAPGLDEAIPADYPFKAAVDDVAGIGAQLAKVIDDPATARVTAARYGADIARSFSPEAMASAYLARYRSRGNTGAE</sequence>
<feature type="domain" description="Glycosyl transferase family 1" evidence="1">
    <location>
        <begin position="229"/>
        <end position="378"/>
    </location>
</feature>
<evidence type="ECO:0000259" key="1">
    <source>
        <dbReference type="Pfam" id="PF00534"/>
    </source>
</evidence>
<accession>A0A2T5UAP6</accession>
<organism evidence="3 4">
    <name type="scientific">Sphingomonas faeni</name>
    <dbReference type="NCBI Taxonomy" id="185950"/>
    <lineage>
        <taxon>Bacteria</taxon>
        <taxon>Pseudomonadati</taxon>
        <taxon>Pseudomonadota</taxon>
        <taxon>Alphaproteobacteria</taxon>
        <taxon>Sphingomonadales</taxon>
        <taxon>Sphingomonadaceae</taxon>
        <taxon>Sphingomonas</taxon>
    </lineage>
</organism>
<evidence type="ECO:0000313" key="4">
    <source>
        <dbReference type="Proteomes" id="UP000244013"/>
    </source>
</evidence>
<comment type="caution">
    <text evidence="3">The sequence shown here is derived from an EMBL/GenBank/DDBJ whole genome shotgun (WGS) entry which is preliminary data.</text>
</comment>
<dbReference type="PANTHER" id="PTHR12526">
    <property type="entry name" value="GLYCOSYLTRANSFERASE"/>
    <property type="match status" value="1"/>
</dbReference>
<evidence type="ECO:0000313" key="3">
    <source>
        <dbReference type="EMBL" id="PTW48567.1"/>
    </source>
</evidence>
<name>A0A2T5UAP6_9SPHN</name>
<dbReference type="AlphaFoldDB" id="A0A2T5UAP6"/>
<dbReference type="Proteomes" id="UP000244013">
    <property type="component" value="Unassembled WGS sequence"/>
</dbReference>
<keyword evidence="3" id="KW-0808">Transferase</keyword>
<dbReference type="Pfam" id="PF13439">
    <property type="entry name" value="Glyco_transf_4"/>
    <property type="match status" value="1"/>
</dbReference>
<gene>
    <name evidence="3" type="ORF">C8J25_10164</name>
</gene>
<dbReference type="Gene3D" id="3.40.50.2000">
    <property type="entry name" value="Glycogen Phosphorylase B"/>
    <property type="match status" value="2"/>
</dbReference>
<dbReference type="CDD" id="cd03801">
    <property type="entry name" value="GT4_PimA-like"/>
    <property type="match status" value="1"/>
</dbReference>
<feature type="domain" description="Glycosyltransferase subfamily 4-like N-terminal" evidence="2">
    <location>
        <begin position="53"/>
        <end position="220"/>
    </location>
</feature>
<dbReference type="SUPFAM" id="SSF53756">
    <property type="entry name" value="UDP-Glycosyltransferase/glycogen phosphorylase"/>
    <property type="match status" value="1"/>
</dbReference>
<dbReference type="InterPro" id="IPR028098">
    <property type="entry name" value="Glyco_trans_4-like_N"/>
</dbReference>
<dbReference type="EMBL" id="QAYE01000001">
    <property type="protein sequence ID" value="PTW48567.1"/>
    <property type="molecule type" value="Genomic_DNA"/>
</dbReference>
<dbReference type="OrthoDB" id="9806708at2"/>